<feature type="transmembrane region" description="Helical" evidence="5">
    <location>
        <begin position="63"/>
        <end position="82"/>
    </location>
</feature>
<evidence type="ECO:0000256" key="4">
    <source>
        <dbReference type="ARBA" id="ARBA00023136"/>
    </source>
</evidence>
<organism evidence="6 7">
    <name type="scientific">Sphingomonas canadensis</name>
    <dbReference type="NCBI Taxonomy" id="1219257"/>
    <lineage>
        <taxon>Bacteria</taxon>
        <taxon>Pseudomonadati</taxon>
        <taxon>Pseudomonadota</taxon>
        <taxon>Alphaproteobacteria</taxon>
        <taxon>Sphingomonadales</taxon>
        <taxon>Sphingomonadaceae</taxon>
        <taxon>Sphingomonas</taxon>
    </lineage>
</organism>
<evidence type="ECO:0000256" key="1">
    <source>
        <dbReference type="ARBA" id="ARBA00004141"/>
    </source>
</evidence>
<dbReference type="InterPro" id="IPR032808">
    <property type="entry name" value="DoxX"/>
</dbReference>
<keyword evidence="3 5" id="KW-1133">Transmembrane helix</keyword>
<evidence type="ECO:0000313" key="7">
    <source>
        <dbReference type="Proteomes" id="UP001596977"/>
    </source>
</evidence>
<keyword evidence="2 5" id="KW-0812">Transmembrane</keyword>
<reference evidence="7" key="1">
    <citation type="journal article" date="2019" name="Int. J. Syst. Evol. Microbiol.">
        <title>The Global Catalogue of Microorganisms (GCM) 10K type strain sequencing project: providing services to taxonomists for standard genome sequencing and annotation.</title>
        <authorList>
            <consortium name="The Broad Institute Genomics Platform"/>
            <consortium name="The Broad Institute Genome Sequencing Center for Infectious Disease"/>
            <person name="Wu L."/>
            <person name="Ma J."/>
        </authorList>
    </citation>
    <scope>NUCLEOTIDE SEQUENCE [LARGE SCALE GENOMIC DNA]</scope>
    <source>
        <strain evidence="7">CCUG 62982</strain>
    </source>
</reference>
<keyword evidence="7" id="KW-1185">Reference proteome</keyword>
<evidence type="ECO:0000256" key="2">
    <source>
        <dbReference type="ARBA" id="ARBA00022692"/>
    </source>
</evidence>
<evidence type="ECO:0000256" key="5">
    <source>
        <dbReference type="SAM" id="Phobius"/>
    </source>
</evidence>
<feature type="transmembrane region" description="Helical" evidence="5">
    <location>
        <begin position="94"/>
        <end position="114"/>
    </location>
</feature>
<gene>
    <name evidence="6" type="ORF">ACFQ1E_19415</name>
</gene>
<sequence>MAAIGRLLIASLFLYTGIEKILMPAAVQAYIGAAGIPFPWLAHSGAIAMEIIGGLMLIFGIRLAIVAPLLSAFCVVTALLFHSNFADHDQLIHFMKNIALAGGVLQVAAFAKVVSAKEPAVRRTALA</sequence>
<keyword evidence="4 5" id="KW-0472">Membrane</keyword>
<evidence type="ECO:0000313" key="6">
    <source>
        <dbReference type="EMBL" id="MFD0948516.1"/>
    </source>
</evidence>
<dbReference type="RefSeq" id="WP_264946358.1">
    <property type="nucleotide sequence ID" value="NZ_JAPDRA010000013.1"/>
</dbReference>
<dbReference type="Pfam" id="PF07681">
    <property type="entry name" value="DoxX"/>
    <property type="match status" value="1"/>
</dbReference>
<feature type="transmembrane region" description="Helical" evidence="5">
    <location>
        <begin position="39"/>
        <end position="58"/>
    </location>
</feature>
<dbReference type="EMBL" id="JBHTJG010000013">
    <property type="protein sequence ID" value="MFD0948516.1"/>
    <property type="molecule type" value="Genomic_DNA"/>
</dbReference>
<comment type="caution">
    <text evidence="6">The sequence shown here is derived from an EMBL/GenBank/DDBJ whole genome shotgun (WGS) entry which is preliminary data.</text>
</comment>
<name>A0ABW3HFP0_9SPHN</name>
<comment type="subcellular location">
    <subcellularLocation>
        <location evidence="1">Membrane</location>
        <topology evidence="1">Multi-pass membrane protein</topology>
    </subcellularLocation>
</comment>
<evidence type="ECO:0000256" key="3">
    <source>
        <dbReference type="ARBA" id="ARBA00022989"/>
    </source>
</evidence>
<accession>A0ABW3HFP0</accession>
<dbReference type="Proteomes" id="UP001596977">
    <property type="component" value="Unassembled WGS sequence"/>
</dbReference>
<proteinExistence type="predicted"/>
<protein>
    <submittedName>
        <fullName evidence="6">DoxX family protein</fullName>
    </submittedName>
</protein>